<feature type="compositionally biased region" description="Polar residues" evidence="1">
    <location>
        <begin position="157"/>
        <end position="169"/>
    </location>
</feature>
<dbReference type="Proteomes" id="UP000008810">
    <property type="component" value="Chromosome 1"/>
</dbReference>
<feature type="compositionally biased region" description="Basic and acidic residues" evidence="1">
    <location>
        <begin position="118"/>
        <end position="135"/>
    </location>
</feature>
<reference evidence="2" key="2">
    <citation type="submission" date="2017-06" db="EMBL/GenBank/DDBJ databases">
        <title>WGS assembly of Brachypodium distachyon.</title>
        <authorList>
            <consortium name="The International Brachypodium Initiative"/>
            <person name="Lucas S."/>
            <person name="Harmon-Smith M."/>
            <person name="Lail K."/>
            <person name="Tice H."/>
            <person name="Grimwood J."/>
            <person name="Bruce D."/>
            <person name="Barry K."/>
            <person name="Shu S."/>
            <person name="Lindquist E."/>
            <person name="Wang M."/>
            <person name="Pitluck S."/>
            <person name="Vogel J.P."/>
            <person name="Garvin D.F."/>
            <person name="Mockler T.C."/>
            <person name="Schmutz J."/>
            <person name="Rokhsar D."/>
            <person name="Bevan M.W."/>
        </authorList>
    </citation>
    <scope>NUCLEOTIDE SEQUENCE</scope>
    <source>
        <strain evidence="2">Bd21</strain>
    </source>
</reference>
<evidence type="ECO:0000313" key="2">
    <source>
        <dbReference type="EMBL" id="PNT74941.1"/>
    </source>
</evidence>
<proteinExistence type="predicted"/>
<keyword evidence="4" id="KW-1185">Reference proteome</keyword>
<dbReference type="InParanoid" id="A0A2K2DKZ8"/>
<feature type="region of interest" description="Disordered" evidence="1">
    <location>
        <begin position="46"/>
        <end position="169"/>
    </location>
</feature>
<evidence type="ECO:0000313" key="4">
    <source>
        <dbReference type="Proteomes" id="UP000008810"/>
    </source>
</evidence>
<reference evidence="2 3" key="1">
    <citation type="journal article" date="2010" name="Nature">
        <title>Genome sequencing and analysis of the model grass Brachypodium distachyon.</title>
        <authorList>
            <consortium name="International Brachypodium Initiative"/>
        </authorList>
    </citation>
    <scope>NUCLEOTIDE SEQUENCE [LARGE SCALE GENOMIC DNA]</scope>
    <source>
        <strain evidence="2 3">Bd21</strain>
    </source>
</reference>
<organism evidence="2">
    <name type="scientific">Brachypodium distachyon</name>
    <name type="common">Purple false brome</name>
    <name type="synonym">Trachynia distachya</name>
    <dbReference type="NCBI Taxonomy" id="15368"/>
    <lineage>
        <taxon>Eukaryota</taxon>
        <taxon>Viridiplantae</taxon>
        <taxon>Streptophyta</taxon>
        <taxon>Embryophyta</taxon>
        <taxon>Tracheophyta</taxon>
        <taxon>Spermatophyta</taxon>
        <taxon>Magnoliopsida</taxon>
        <taxon>Liliopsida</taxon>
        <taxon>Poales</taxon>
        <taxon>Poaceae</taxon>
        <taxon>BOP clade</taxon>
        <taxon>Pooideae</taxon>
        <taxon>Stipodae</taxon>
        <taxon>Brachypodieae</taxon>
        <taxon>Brachypodium</taxon>
    </lineage>
</organism>
<evidence type="ECO:0000256" key="1">
    <source>
        <dbReference type="SAM" id="MobiDB-lite"/>
    </source>
</evidence>
<reference evidence="3" key="3">
    <citation type="submission" date="2018-08" db="UniProtKB">
        <authorList>
            <consortium name="EnsemblPlants"/>
        </authorList>
    </citation>
    <scope>IDENTIFICATION</scope>
    <source>
        <strain evidence="3">cv. Bd21</strain>
    </source>
</reference>
<accession>A0A2K2DKZ8</accession>
<sequence length="169" mass="17934">MDSALPLIATVINLIKRPMRAARLLKKNIKSREIDGADQLLQHTADRMRWSHPTSEHRRDGSRSLVDSRRSRAGDGQGQVGDGEHSGSWLVDSGRSAAEDGRGGAGHGGTLAGVRGTRAGDKEARAEAGRARPDVRPSGPEAVAVGEGQGGHLPTDPQAQRQNRTVGTR</sequence>
<dbReference type="EMBL" id="CM000880">
    <property type="protein sequence ID" value="PNT74941.1"/>
    <property type="molecule type" value="Genomic_DNA"/>
</dbReference>
<gene>
    <name evidence="2" type="ORF">BRADI_1g24765v3</name>
</gene>
<evidence type="ECO:0000313" key="3">
    <source>
        <dbReference type="EnsemblPlants" id="PNT74941"/>
    </source>
</evidence>
<feature type="compositionally biased region" description="Basic and acidic residues" evidence="1">
    <location>
        <begin position="46"/>
        <end position="73"/>
    </location>
</feature>
<protein>
    <submittedName>
        <fullName evidence="2 3">Uncharacterized protein</fullName>
    </submittedName>
</protein>
<dbReference type="Gramene" id="PNT74941">
    <property type="protein sequence ID" value="PNT74941"/>
    <property type="gene ID" value="BRADI_1g24765v3"/>
</dbReference>
<dbReference type="AlphaFoldDB" id="A0A2K2DKZ8"/>
<name>A0A2K2DKZ8_BRADI</name>
<dbReference type="EnsemblPlants" id="PNT74941">
    <property type="protein sequence ID" value="PNT74941"/>
    <property type="gene ID" value="BRADI_1g24765v3"/>
</dbReference>